<evidence type="ECO:0008006" key="4">
    <source>
        <dbReference type="Google" id="ProtNLM"/>
    </source>
</evidence>
<dbReference type="KEGG" id="dsc:ABOD76_02860"/>
<dbReference type="InterPro" id="IPR029050">
    <property type="entry name" value="Immunoprotect_excell_Ig-like"/>
</dbReference>
<geneLocation type="plasmid" evidence="3">
    <name>pDson01</name>
</geneLocation>
<proteinExistence type="predicted"/>
<protein>
    <recommendedName>
        <fullName evidence="4">DUF4352 domain-containing protein</fullName>
    </recommendedName>
</protein>
<gene>
    <name evidence="3" type="ORF">ABOD76_02860</name>
</gene>
<evidence type="ECO:0000256" key="1">
    <source>
        <dbReference type="ARBA" id="ARBA00022729"/>
    </source>
</evidence>
<reference evidence="3" key="1">
    <citation type="submission" date="2024-06" db="EMBL/GenBank/DDBJ databases">
        <title>Draft Genome Sequence of Deinococcus sonorensis Type Strain KR-87, a Biofilm Producing Representative of the Genus Deinococcus.</title>
        <authorList>
            <person name="Boren L.S."/>
            <person name="Grosso R.A."/>
            <person name="Hugenberg-Cox A.N."/>
            <person name="Hill J.T.E."/>
            <person name="Albert C.M."/>
            <person name="Tuohy J.M."/>
        </authorList>
    </citation>
    <scope>NUCLEOTIDE SEQUENCE</scope>
    <source>
        <strain evidence="3">KR-87</strain>
        <plasmid evidence="3">pDson01</plasmid>
    </source>
</reference>
<feature type="chain" id="PRO_5043683628" description="DUF4352 domain-containing protein" evidence="2">
    <location>
        <begin position="22"/>
        <end position="339"/>
    </location>
</feature>
<dbReference type="RefSeq" id="WP_350241272.1">
    <property type="nucleotide sequence ID" value="NZ_CP158297.1"/>
</dbReference>
<accession>A0AAU7U5K0</accession>
<dbReference type="Gene3D" id="2.60.40.1240">
    <property type="match status" value="2"/>
</dbReference>
<evidence type="ECO:0000256" key="2">
    <source>
        <dbReference type="SAM" id="SignalP"/>
    </source>
</evidence>
<name>A0AAU7U5K0_9DEIO</name>
<organism evidence="3">
    <name type="scientific">Deinococcus sonorensis KR-87</name>
    <dbReference type="NCBI Taxonomy" id="694439"/>
    <lineage>
        <taxon>Bacteria</taxon>
        <taxon>Thermotogati</taxon>
        <taxon>Deinococcota</taxon>
        <taxon>Deinococci</taxon>
        <taxon>Deinococcales</taxon>
        <taxon>Deinococcaceae</taxon>
        <taxon>Deinococcus</taxon>
    </lineage>
</organism>
<dbReference type="EMBL" id="CP158297">
    <property type="protein sequence ID" value="XBV83643.1"/>
    <property type="molecule type" value="Genomic_DNA"/>
</dbReference>
<dbReference type="AlphaFoldDB" id="A0AAU7U5K0"/>
<sequence length="339" mass="37589">MMRHPLFVSALTLALISAAHAATTPAVQTGRPVVQGTQQLDGQNAQVGQTFTIGKQSPLNFTLRSAEYSTGRMLFGDTITFPKADEKLLILHYTVQNPQKREARYYWGDIKFTAVDALDRNHDYVQAVAREGTTDKFEITLKPAQKVDVVTVIVVPAAGPVPKLMVQREENGTPQVLRYDLRAKAKPLNAPFADPEDRSGATAALRVNVPAGKVVPLRYFDVRLDRVTFTAEPLLGRAPAPGRRYLTATFVIKNPLGRDVEYSWGNFQASLKDADGERVEYNQLMLKASRDEKASGTLPRGEEARVRFYWELPETVAGDTVYLTDESGRAYAFDVKATK</sequence>
<keyword evidence="3" id="KW-0614">Plasmid</keyword>
<keyword evidence="1 2" id="KW-0732">Signal</keyword>
<feature type="signal peptide" evidence="2">
    <location>
        <begin position="1"/>
        <end position="21"/>
    </location>
</feature>
<evidence type="ECO:0000313" key="3">
    <source>
        <dbReference type="EMBL" id="XBV83643.1"/>
    </source>
</evidence>